<evidence type="ECO:0000313" key="4">
    <source>
        <dbReference type="EMBL" id="QQG64735.1"/>
    </source>
</evidence>
<keyword evidence="4" id="KW-0489">Methyltransferase</keyword>
<keyword evidence="4" id="KW-0808">Transferase</keyword>
<dbReference type="PROSITE" id="PS01318">
    <property type="entry name" value="TSAA_1"/>
    <property type="match status" value="1"/>
</dbReference>
<dbReference type="Pfam" id="PF01980">
    <property type="entry name" value="TrmO_N"/>
    <property type="match status" value="1"/>
</dbReference>
<sequence length="138" mass="15351">MSQPILQPIGIVHCDITSREDAPKNYDISDRKGVLEIYPAFQDGLQGIAAGHTIVVLFWLDRSDRTRLLVYPRGDRSRGLHGVFATRSPDRPNPIALSEVRILAIRNNCLEVVGLDVLDGTPIIDIKKKITPEDRPTA</sequence>
<dbReference type="InterPro" id="IPR023368">
    <property type="entry name" value="UPF0066_cons_site"/>
</dbReference>
<evidence type="ECO:0000256" key="1">
    <source>
        <dbReference type="ARBA" id="ARBA00022691"/>
    </source>
</evidence>
<keyword evidence="1" id="KW-0949">S-adenosyl-L-methionine</keyword>
<dbReference type="RefSeq" id="WP_199263568.1">
    <property type="nucleotide sequence ID" value="NZ_CP054140.1"/>
</dbReference>
<dbReference type="NCBIfam" id="TIGR00104">
    <property type="entry name" value="tRNA_TsaA"/>
    <property type="match status" value="1"/>
</dbReference>
<keyword evidence="5" id="KW-1185">Reference proteome</keyword>
<dbReference type="Gene3D" id="2.40.30.70">
    <property type="entry name" value="YaeB-like"/>
    <property type="match status" value="1"/>
</dbReference>
<dbReference type="Proteomes" id="UP000596092">
    <property type="component" value="Chromosome"/>
</dbReference>
<feature type="domain" description="TsaA-like" evidence="3">
    <location>
        <begin position="6"/>
        <end position="138"/>
    </location>
</feature>
<dbReference type="CDD" id="cd09281">
    <property type="entry name" value="UPF0066"/>
    <property type="match status" value="1"/>
</dbReference>
<dbReference type="GO" id="GO:0032259">
    <property type="term" value="P:methylation"/>
    <property type="evidence" value="ECO:0007669"/>
    <property type="project" value="UniProtKB-KW"/>
</dbReference>
<dbReference type="GO" id="GO:0008168">
    <property type="term" value="F:methyltransferase activity"/>
    <property type="evidence" value="ECO:0007669"/>
    <property type="project" value="UniProtKB-KW"/>
</dbReference>
<protein>
    <submittedName>
        <fullName evidence="4">tRNA (N6-threonylcarbamoyladenosine(37)-N6)-methyltransferase TrmO</fullName>
    </submittedName>
</protein>
<dbReference type="PROSITE" id="PS51668">
    <property type="entry name" value="TSAA_2"/>
    <property type="match status" value="1"/>
</dbReference>
<organism evidence="4 5">
    <name type="scientific">Desulfobulbus oligotrophicus</name>
    <dbReference type="NCBI Taxonomy" id="1909699"/>
    <lineage>
        <taxon>Bacteria</taxon>
        <taxon>Pseudomonadati</taxon>
        <taxon>Thermodesulfobacteriota</taxon>
        <taxon>Desulfobulbia</taxon>
        <taxon>Desulfobulbales</taxon>
        <taxon>Desulfobulbaceae</taxon>
        <taxon>Desulfobulbus</taxon>
    </lineage>
</organism>
<accession>A0A7T5VBC5</accession>
<dbReference type="KEGG" id="dog:HP555_02070"/>
<dbReference type="PANTHER" id="PTHR12818">
    <property type="entry name" value="TRNA (ADENINE(37)-N6)-METHYLTRANSFERASE"/>
    <property type="match status" value="1"/>
</dbReference>
<dbReference type="SUPFAM" id="SSF118196">
    <property type="entry name" value="YaeB-like"/>
    <property type="match status" value="1"/>
</dbReference>
<dbReference type="InterPro" id="IPR040372">
    <property type="entry name" value="YaeB-like"/>
</dbReference>
<dbReference type="PANTHER" id="PTHR12818:SF0">
    <property type="entry name" value="TRNA (ADENINE(37)-N6)-METHYLTRANSFERASE"/>
    <property type="match status" value="1"/>
</dbReference>
<dbReference type="InterPro" id="IPR036414">
    <property type="entry name" value="YaeB_N_sf"/>
</dbReference>
<reference evidence="4 5" key="1">
    <citation type="submission" date="2020-05" db="EMBL/GenBank/DDBJ databases">
        <title>Complete genome of Desulfobulbus oligotrophicus.</title>
        <authorList>
            <person name="Podar M."/>
        </authorList>
    </citation>
    <scope>NUCLEOTIDE SEQUENCE [LARGE SCALE GENOMIC DNA]</scope>
    <source>
        <strain evidence="4 5">Prop6</strain>
    </source>
</reference>
<evidence type="ECO:0000259" key="3">
    <source>
        <dbReference type="PROSITE" id="PS51668"/>
    </source>
</evidence>
<evidence type="ECO:0000256" key="2">
    <source>
        <dbReference type="ARBA" id="ARBA00033753"/>
    </source>
</evidence>
<proteinExistence type="inferred from homology"/>
<dbReference type="EMBL" id="CP054140">
    <property type="protein sequence ID" value="QQG64735.1"/>
    <property type="molecule type" value="Genomic_DNA"/>
</dbReference>
<dbReference type="InterPro" id="IPR023370">
    <property type="entry name" value="TrmO-like_N"/>
</dbReference>
<dbReference type="InterPro" id="IPR036413">
    <property type="entry name" value="YaeB-like_sf"/>
</dbReference>
<gene>
    <name evidence="4" type="primary">tsaA</name>
    <name evidence="4" type="ORF">HP555_02070</name>
</gene>
<dbReference type="AlphaFoldDB" id="A0A7T5VBC5"/>
<name>A0A7T5VBC5_9BACT</name>
<comment type="similarity">
    <text evidence="2">Belongs to the tRNA methyltransferase O family.</text>
</comment>
<evidence type="ECO:0000313" key="5">
    <source>
        <dbReference type="Proteomes" id="UP000596092"/>
    </source>
</evidence>